<sequence length="167" mass="20022">MSVHTLKPVILKHNHAKKMTKDYVSDPYSGKAFDRKVKDGYVLDKSIHSYRMWFNFLKLALELEAQNTILVTRNSVQRKYMSGHQSTGRVTHKVRVNRSKYRDWGLHDLLNHNFDDWWQEHKHLFLDQVGRVLKPHDIVSSNPDKLTYEIDKRRRLNDVIKDLRKHY</sequence>
<organism evidence="1">
    <name type="scientific">marine metagenome</name>
    <dbReference type="NCBI Taxonomy" id="408172"/>
    <lineage>
        <taxon>unclassified sequences</taxon>
        <taxon>metagenomes</taxon>
        <taxon>ecological metagenomes</taxon>
    </lineage>
</organism>
<accession>A0A383EV79</accession>
<protein>
    <submittedName>
        <fullName evidence="1">Uncharacterized protein</fullName>
    </submittedName>
</protein>
<feature type="non-terminal residue" evidence="1">
    <location>
        <position position="167"/>
    </location>
</feature>
<evidence type="ECO:0000313" key="1">
    <source>
        <dbReference type="EMBL" id="SVE60559.1"/>
    </source>
</evidence>
<proteinExistence type="predicted"/>
<reference evidence="1" key="1">
    <citation type="submission" date="2018-05" db="EMBL/GenBank/DDBJ databases">
        <authorList>
            <person name="Lanie J.A."/>
            <person name="Ng W.-L."/>
            <person name="Kazmierczak K.M."/>
            <person name="Andrzejewski T.M."/>
            <person name="Davidsen T.M."/>
            <person name="Wayne K.J."/>
            <person name="Tettelin H."/>
            <person name="Glass J.I."/>
            <person name="Rusch D."/>
            <person name="Podicherti R."/>
            <person name="Tsui H.-C.T."/>
            <person name="Winkler M.E."/>
        </authorList>
    </citation>
    <scope>NUCLEOTIDE SEQUENCE</scope>
</reference>
<dbReference type="AlphaFoldDB" id="A0A383EV79"/>
<name>A0A383EV79_9ZZZZ</name>
<gene>
    <name evidence="1" type="ORF">METZ01_LOCUS513413</name>
</gene>
<feature type="non-terminal residue" evidence="1">
    <location>
        <position position="1"/>
    </location>
</feature>
<dbReference type="EMBL" id="UINC01229009">
    <property type="protein sequence ID" value="SVE60559.1"/>
    <property type="molecule type" value="Genomic_DNA"/>
</dbReference>